<reference evidence="2" key="1">
    <citation type="submission" date="2021-01" db="EMBL/GenBank/DDBJ databases">
        <authorList>
            <consortium name="Genoscope - CEA"/>
            <person name="William W."/>
        </authorList>
    </citation>
    <scope>NUCLEOTIDE SEQUENCE</scope>
</reference>
<proteinExistence type="predicted"/>
<name>A0A8S1PG75_9CILI</name>
<dbReference type="OrthoDB" id="538223at2759"/>
<dbReference type="EMBL" id="CAJJDN010000077">
    <property type="protein sequence ID" value="CAD8102282.1"/>
    <property type="molecule type" value="Genomic_DNA"/>
</dbReference>
<evidence type="ECO:0000313" key="2">
    <source>
        <dbReference type="EMBL" id="CAD8102282.1"/>
    </source>
</evidence>
<keyword evidence="1" id="KW-0853">WD repeat</keyword>
<dbReference type="PANTHER" id="PTHR14604">
    <property type="entry name" value="WD40 REPEAT PF20"/>
    <property type="match status" value="1"/>
</dbReference>
<accession>A0A8S1PG75</accession>
<dbReference type="PANTHER" id="PTHR14604:SF4">
    <property type="entry name" value="F-BOX DOMAIN-CONTAINING PROTEIN"/>
    <property type="match status" value="1"/>
</dbReference>
<protein>
    <recommendedName>
        <fullName evidence="4">WD40-repeat-containing domain</fullName>
    </recommendedName>
</protein>
<dbReference type="PROSITE" id="PS50082">
    <property type="entry name" value="WD_REPEATS_2"/>
    <property type="match status" value="3"/>
</dbReference>
<evidence type="ECO:0000313" key="3">
    <source>
        <dbReference type="Proteomes" id="UP000692954"/>
    </source>
</evidence>
<feature type="repeat" description="WD" evidence="1">
    <location>
        <begin position="402"/>
        <end position="434"/>
    </location>
</feature>
<comment type="caution">
    <text evidence="2">The sequence shown here is derived from an EMBL/GenBank/DDBJ whole genome shotgun (WGS) entry which is preliminary data.</text>
</comment>
<dbReference type="Pfam" id="PF00400">
    <property type="entry name" value="WD40"/>
    <property type="match status" value="5"/>
</dbReference>
<feature type="repeat" description="WD" evidence="1">
    <location>
        <begin position="314"/>
        <end position="346"/>
    </location>
</feature>
<feature type="repeat" description="WD" evidence="1">
    <location>
        <begin position="228"/>
        <end position="260"/>
    </location>
</feature>
<dbReference type="PROSITE" id="PS50294">
    <property type="entry name" value="WD_REPEATS_REGION"/>
    <property type="match status" value="3"/>
</dbReference>
<dbReference type="InterPro" id="IPR050995">
    <property type="entry name" value="WD-F-box_domain-protein"/>
</dbReference>
<dbReference type="AlphaFoldDB" id="A0A8S1PG75"/>
<dbReference type="Proteomes" id="UP000692954">
    <property type="component" value="Unassembled WGS sequence"/>
</dbReference>
<evidence type="ECO:0008006" key="4">
    <source>
        <dbReference type="Google" id="ProtNLM"/>
    </source>
</evidence>
<dbReference type="SMART" id="SM00320">
    <property type="entry name" value="WD40"/>
    <property type="match status" value="6"/>
</dbReference>
<organism evidence="2 3">
    <name type="scientific">Paramecium sonneborni</name>
    <dbReference type="NCBI Taxonomy" id="65129"/>
    <lineage>
        <taxon>Eukaryota</taxon>
        <taxon>Sar</taxon>
        <taxon>Alveolata</taxon>
        <taxon>Ciliophora</taxon>
        <taxon>Intramacronucleata</taxon>
        <taxon>Oligohymenophorea</taxon>
        <taxon>Peniculida</taxon>
        <taxon>Parameciidae</taxon>
        <taxon>Paramecium</taxon>
    </lineage>
</organism>
<gene>
    <name evidence="2" type="ORF">PSON_ATCC_30995.1.T0770183</name>
</gene>
<evidence type="ECO:0000256" key="1">
    <source>
        <dbReference type="PROSITE-ProRule" id="PRU00221"/>
    </source>
</evidence>
<sequence length="480" mass="56632">MQSFEAKLANLNCSIHGLEILYVNIGQNGTNKRALCKQCRCNDIQLHRNYLNEVVQDYFEKRRKEAIKLIQKLQFEFNRKYEQIQGLLEKIKEMFDSKIKEFSEKEFLNDFQEKYFGWGMLSLKDVEDLGMMLSKDVEFQDDQVTIKEIDFKSNDLEECVEVLQIVLGELEELNINQEKLVKLDISLPKYEREISQLDLSKDEDMVGVVTLNQDVDIWNLQTMKKTVLKGHDDIINAIIFSRFSNSLITGGREGTIKVWKCEGKWIIHDILIGHDDWITALAIGNQDQLIASASNQEILIWQYKSDHYIKVQKLQGHSDSIYSLGFLCSWKYLISGSYDKTVRLWDSKEGQWNFKQQFYYHSDKVQSIACSNNTVFGSCSWDQSIRLYDQMTDDTYDCIQVLYGHQGKVYQIQFNHDSKILYSCSHDNTIKIWSQLQTNFWECFYEIKQDFHIKFIGVRKNRLISSNYYEIYVYKQEQIN</sequence>
<dbReference type="CDD" id="cd00200">
    <property type="entry name" value="WD40"/>
    <property type="match status" value="1"/>
</dbReference>
<dbReference type="InterPro" id="IPR001680">
    <property type="entry name" value="WD40_rpt"/>
</dbReference>
<keyword evidence="3" id="KW-1185">Reference proteome</keyword>